<dbReference type="EMBL" id="OZ037951">
    <property type="protein sequence ID" value="CAL1715119.1"/>
    <property type="molecule type" value="Genomic_DNA"/>
</dbReference>
<evidence type="ECO:0000313" key="2">
    <source>
        <dbReference type="EMBL" id="CAL1715119.1"/>
    </source>
</evidence>
<proteinExistence type="predicted"/>
<protein>
    <recommendedName>
        <fullName evidence="4">Reverse transcriptase domain-containing protein</fullName>
    </recommendedName>
</protein>
<feature type="region of interest" description="Disordered" evidence="1">
    <location>
        <begin position="85"/>
        <end position="105"/>
    </location>
</feature>
<dbReference type="PANTHER" id="PTHR33050:SF7">
    <property type="entry name" value="RIBONUCLEASE H"/>
    <property type="match status" value="1"/>
</dbReference>
<dbReference type="PANTHER" id="PTHR33050">
    <property type="entry name" value="REVERSE TRANSCRIPTASE DOMAIN-CONTAINING PROTEIN"/>
    <property type="match status" value="1"/>
</dbReference>
<evidence type="ECO:0008006" key="4">
    <source>
        <dbReference type="Google" id="ProtNLM"/>
    </source>
</evidence>
<evidence type="ECO:0000313" key="3">
    <source>
        <dbReference type="Proteomes" id="UP001497453"/>
    </source>
</evidence>
<reference evidence="3" key="1">
    <citation type="submission" date="2024-04" db="EMBL/GenBank/DDBJ databases">
        <authorList>
            <person name="Shaw F."/>
            <person name="Minotto A."/>
        </authorList>
    </citation>
    <scope>NUCLEOTIDE SEQUENCE [LARGE SCALE GENOMIC DNA]</scope>
</reference>
<dbReference type="InterPro" id="IPR043502">
    <property type="entry name" value="DNA/RNA_pol_sf"/>
</dbReference>
<evidence type="ECO:0000256" key="1">
    <source>
        <dbReference type="SAM" id="MobiDB-lite"/>
    </source>
</evidence>
<feature type="region of interest" description="Disordered" evidence="1">
    <location>
        <begin position="1"/>
        <end position="38"/>
    </location>
</feature>
<keyword evidence="3" id="KW-1185">Reference proteome</keyword>
<sequence length="1035" mass="118283">MPDHGNETNHEGDDESPSDTSQRHTISSEIEASKTDEIREQAEALQALVNEALRGELDEIMLQSQLAELHTSPEEAQDVLDQVIQQRQSNTDQEADSFGRETDDTEWNDRLQNQADSIAWAIFQGKLDAARKLSANSGSSNLDALRSLLSLPSSSFVNSGAIPPVVLSGAPFLAKQSKPPADRHIAETLRLRCLYRTEKAADSIIDSLQQHSSLDELLSRSIWKDIVADKYVDFEVLYGLLEFGHDYEDEPKEFHDDYVLVKKENCSKKKSIRSEADWIRLYGAWENAVKLVYPHWNEELHEYRRIIIEIFRACANEPYIAITTDQMVRQLYAHAPFHLDDRQKAQVPLMSNLRTPSILKHPFDNSIPASLLVSGNEDMTLALNVEPRIEPKTPPIASPPSLTDAEKDKLVEASERVSKATEGPRRLAEKQKADESFELPRYHRGYGWANSVKPFISPAAFYSETAPPLPMLPDHLINNPKIRAALDYYANDIKVETPFNLLMLEKYLETHPNRPLVDSVLWGLHYGFWPMDEGGWNFDEDSIMDNYPADETDFEVIKHFQDKELAAGRWSNPIPTLLPSMKISPMFVNWRDPVKPRVVTDHTTSGLNDGIPKTEAKVRYDDMHDFGQTLHDIHQQFPNIPFILYKSDVSSAFLNLPAHPIWQLCQIVVVDKDMHIIHRLVFRNRASPRIWCALFSLLCWIAIHHLHISGIFVYMDDFYGWDFANDLVSFHNQLRPHRQVTLLKFWDEISCPYEDKKQLHGPELKIIGFWIDINRGTITVPASSVHNAINAINAFVSRRFASLHDWSHLAGHLNWILNVFPLARPALTEMYRKMSGKKRPKGLIPLNREVITDLTWFRDVLPQAIGVHFIDNGRWPDSVADLTIQTDTTLSLGISFVYDNQAFCYQIRPSSTKIIPDIFFLEEIGVLSAIHHAATLPSPPRHLLIYCNNLDAVQSFNAMRATEPMHNAPLLATAEIVLRTGLDFRVHHIAGKDNTRADLISRLMFDEYNHKFPNQCVRSFSPPRELLPARWRECF</sequence>
<accession>A0ABP1E8E0</accession>
<dbReference type="InterPro" id="IPR052055">
    <property type="entry name" value="Hepadnavirus_pol/RT"/>
</dbReference>
<dbReference type="SUPFAM" id="SSF56672">
    <property type="entry name" value="DNA/RNA polymerases"/>
    <property type="match status" value="1"/>
</dbReference>
<dbReference type="Proteomes" id="UP001497453">
    <property type="component" value="Chromosome 8"/>
</dbReference>
<organism evidence="2 3">
    <name type="scientific">Somion occarium</name>
    <dbReference type="NCBI Taxonomy" id="3059160"/>
    <lineage>
        <taxon>Eukaryota</taxon>
        <taxon>Fungi</taxon>
        <taxon>Dikarya</taxon>
        <taxon>Basidiomycota</taxon>
        <taxon>Agaricomycotina</taxon>
        <taxon>Agaricomycetes</taxon>
        <taxon>Polyporales</taxon>
        <taxon>Cerrenaceae</taxon>
        <taxon>Somion</taxon>
    </lineage>
</organism>
<feature type="compositionally biased region" description="Polar residues" evidence="1">
    <location>
        <begin position="18"/>
        <end position="30"/>
    </location>
</feature>
<feature type="compositionally biased region" description="Basic and acidic residues" evidence="1">
    <location>
        <begin position="1"/>
        <end position="11"/>
    </location>
</feature>
<gene>
    <name evidence="2" type="ORF">GFSPODELE1_LOCUS10069</name>
</gene>
<name>A0ABP1E8E0_9APHY</name>